<dbReference type="PANTHER" id="PTHR28142:SF1">
    <property type="entry name" value="MITOCHONDRIAL INNER MEMBRANE I-AAA PROTEASE SUPERCOMPLEX SUBUNIT MGR3-RELATED"/>
    <property type="match status" value="1"/>
</dbReference>
<reference evidence="3" key="1">
    <citation type="submission" date="2014-08" db="EMBL/GenBank/DDBJ databases">
        <authorList>
            <person name="Sharma Rahul"/>
            <person name="Thines Marco"/>
        </authorList>
    </citation>
    <scope>NUCLEOTIDE SEQUENCE</scope>
</reference>
<dbReference type="SUPFAM" id="SSF48452">
    <property type="entry name" value="TPR-like"/>
    <property type="match status" value="1"/>
</dbReference>
<accession>A0A0F7SKW6</accession>
<organism evidence="3">
    <name type="scientific">Phaffia rhodozyma</name>
    <name type="common">Yeast</name>
    <name type="synonym">Xanthophyllomyces dendrorhous</name>
    <dbReference type="NCBI Taxonomy" id="264483"/>
    <lineage>
        <taxon>Eukaryota</taxon>
        <taxon>Fungi</taxon>
        <taxon>Dikarya</taxon>
        <taxon>Basidiomycota</taxon>
        <taxon>Agaricomycotina</taxon>
        <taxon>Tremellomycetes</taxon>
        <taxon>Cystofilobasidiales</taxon>
        <taxon>Mrakiaceae</taxon>
        <taxon>Phaffia</taxon>
    </lineage>
</organism>
<evidence type="ECO:0000256" key="2">
    <source>
        <dbReference type="SAM" id="Phobius"/>
    </source>
</evidence>
<dbReference type="AlphaFoldDB" id="A0A0F7SKW6"/>
<dbReference type="Gene3D" id="1.25.40.10">
    <property type="entry name" value="Tetratricopeptide repeat domain"/>
    <property type="match status" value="1"/>
</dbReference>
<dbReference type="EMBL" id="LN483228">
    <property type="protein sequence ID" value="CDZ97592.1"/>
    <property type="molecule type" value="Genomic_DNA"/>
</dbReference>
<evidence type="ECO:0000256" key="1">
    <source>
        <dbReference type="SAM" id="MobiDB-lite"/>
    </source>
</evidence>
<sequence length="481" mass="53668">MAALRMPCPRLSVLLNRSLVQSKHLRSFHISPAARSSLPPSSTPVTDPSRPTARSGPIPIPSASQAQPKRPRWMGGKIEMRIFGACFGVLIVVGTYTLYTYVQMYKTWPKEIREYLRQAIKSGEAEDWVRSERAFGKALNAARSMDPPLPLLHTTGIAVAQTHLLLTRLYAPQRAYPVLRTALSDLDEATERLTGAERQRLVGVLYKLAEVAEKLGKVEDEEMYLTRAVEEGLRGVMERRKEIKKTLDEVNQQSGGGREEELEPVPMPSWLSRTDLGACLDKLGEFYMKQGNSDYAAPLYLHAINTILPPTPDEPSKNDGIPTEDRCRAAMMMNNLSNVLTLKPTSENLQAALTWADRSLSTVRTARKVSPEFNTLISGEDRVGDGGKDEKESAKSREWRERRRMCEGVEGVALFNLGVLQEMNKEYTSSIETLQKALAFSRSVGFAKGVQEAQDALNRVKTLRAKASSKEKDTKKGKGFW</sequence>
<evidence type="ECO:0000313" key="3">
    <source>
        <dbReference type="EMBL" id="CDZ97592.1"/>
    </source>
</evidence>
<name>A0A0F7SKW6_PHARH</name>
<protein>
    <submittedName>
        <fullName evidence="3">Tetratricopeptide TPR1</fullName>
    </submittedName>
</protein>
<feature type="transmembrane region" description="Helical" evidence="2">
    <location>
        <begin position="82"/>
        <end position="102"/>
    </location>
</feature>
<dbReference type="InterPro" id="IPR040201">
    <property type="entry name" value="Mrg3-like"/>
</dbReference>
<dbReference type="InterPro" id="IPR011990">
    <property type="entry name" value="TPR-like_helical_dom_sf"/>
</dbReference>
<keyword evidence="2" id="KW-0812">Transmembrane</keyword>
<feature type="region of interest" description="Disordered" evidence="1">
    <location>
        <begin position="378"/>
        <end position="397"/>
    </location>
</feature>
<keyword evidence="2" id="KW-1133">Transmembrane helix</keyword>
<feature type="region of interest" description="Disordered" evidence="1">
    <location>
        <begin position="33"/>
        <end position="71"/>
    </location>
</feature>
<dbReference type="PANTHER" id="PTHR28142">
    <property type="entry name" value="MITOCHONDRIAL INNER MEMBRANE I-AAA PROTEASE SUPERCOMPLEX SUBUNIT MGR3-RELATED"/>
    <property type="match status" value="1"/>
</dbReference>
<keyword evidence="2" id="KW-0472">Membrane</keyword>
<feature type="compositionally biased region" description="Low complexity" evidence="1">
    <location>
        <begin position="33"/>
        <end position="44"/>
    </location>
</feature>
<proteinExistence type="predicted"/>
<feature type="compositionally biased region" description="Basic and acidic residues" evidence="1">
    <location>
        <begin position="379"/>
        <end position="397"/>
    </location>
</feature>